<keyword evidence="1" id="KW-1133">Transmembrane helix</keyword>
<sequence length="212" mass="25209">MFIKETIKVALKGRSIELFIFIASLIIQLYLANTQLHYWSSLTSIAFMLLCSILFRYIIANERFFHNDHPKLTYDNVVDYVFSKNICTVVFVFTTFMFVIQMTRYFNNTGFNFQNYDHILVYCLMVLGSENLLYGIYRRPVPIHNRDDKEEKLTDEMIDWQTIKIQLPSFVMLGLYCLAFFVYDFSPHLLTAMMYYIIGVFIFIYSLRSVHV</sequence>
<feature type="transmembrane region" description="Helical" evidence="1">
    <location>
        <begin position="80"/>
        <end position="99"/>
    </location>
</feature>
<keyword evidence="5" id="KW-1185">Reference proteome</keyword>
<evidence type="ECO:0008006" key="6">
    <source>
        <dbReference type="Google" id="ProtNLM"/>
    </source>
</evidence>
<dbReference type="EMBL" id="BJWJ01000010">
    <property type="protein sequence ID" value="GEM04237.1"/>
    <property type="molecule type" value="Genomic_DNA"/>
</dbReference>
<evidence type="ECO:0000256" key="1">
    <source>
        <dbReference type="SAM" id="Phobius"/>
    </source>
</evidence>
<dbReference type="EMBL" id="FPAI01000011">
    <property type="protein sequence ID" value="SFS82541.1"/>
    <property type="molecule type" value="Genomic_DNA"/>
</dbReference>
<keyword evidence="1" id="KW-0812">Transmembrane</keyword>
<dbReference type="Proteomes" id="UP000321773">
    <property type="component" value="Unassembled WGS sequence"/>
</dbReference>
<feature type="transmembrane region" description="Helical" evidence="1">
    <location>
        <begin position="38"/>
        <end position="59"/>
    </location>
</feature>
<reference evidence="2 5" key="2">
    <citation type="submission" date="2019-07" db="EMBL/GenBank/DDBJ databases">
        <title>Whole genome shotgun sequence of Halolactibacillus miurensis NBRC 100873.</title>
        <authorList>
            <person name="Hosoyama A."/>
            <person name="Uohara A."/>
            <person name="Ohji S."/>
            <person name="Ichikawa N."/>
        </authorList>
    </citation>
    <scope>NUCLEOTIDE SEQUENCE [LARGE SCALE GENOMIC DNA]</scope>
    <source>
        <strain evidence="2 5">NBRC 100873</strain>
    </source>
</reference>
<feature type="transmembrane region" description="Helical" evidence="1">
    <location>
        <begin position="16"/>
        <end position="32"/>
    </location>
</feature>
<evidence type="ECO:0000313" key="5">
    <source>
        <dbReference type="Proteomes" id="UP000321773"/>
    </source>
</evidence>
<evidence type="ECO:0000313" key="2">
    <source>
        <dbReference type="EMBL" id="GEM04237.1"/>
    </source>
</evidence>
<dbReference type="OrthoDB" id="2973294at2"/>
<keyword evidence="1" id="KW-0472">Membrane</keyword>
<name>A0A1I6SZW9_9BACI</name>
<accession>A0A1I6SZW9</accession>
<dbReference type="Proteomes" id="UP000199139">
    <property type="component" value="Unassembled WGS sequence"/>
</dbReference>
<feature type="transmembrane region" description="Helical" evidence="1">
    <location>
        <begin position="165"/>
        <end position="183"/>
    </location>
</feature>
<dbReference type="AlphaFoldDB" id="A0A1I6SZW9"/>
<evidence type="ECO:0000313" key="4">
    <source>
        <dbReference type="Proteomes" id="UP000199139"/>
    </source>
</evidence>
<organism evidence="3 4">
    <name type="scientific">Halolactibacillus miurensis</name>
    <dbReference type="NCBI Taxonomy" id="306541"/>
    <lineage>
        <taxon>Bacteria</taxon>
        <taxon>Bacillati</taxon>
        <taxon>Bacillota</taxon>
        <taxon>Bacilli</taxon>
        <taxon>Bacillales</taxon>
        <taxon>Bacillaceae</taxon>
        <taxon>Halolactibacillus</taxon>
    </lineage>
</organism>
<evidence type="ECO:0000313" key="3">
    <source>
        <dbReference type="EMBL" id="SFS82541.1"/>
    </source>
</evidence>
<protein>
    <recommendedName>
        <fullName evidence="6">ABC-2 family transporter protein</fullName>
    </recommendedName>
</protein>
<dbReference type="RefSeq" id="WP_062323536.1">
    <property type="nucleotide sequence ID" value="NZ_BJWJ01000010.1"/>
</dbReference>
<proteinExistence type="predicted"/>
<gene>
    <name evidence="2" type="ORF">HMI01_12250</name>
    <name evidence="3" type="ORF">SAMN05421668_11189</name>
</gene>
<feature type="transmembrane region" description="Helical" evidence="1">
    <location>
        <begin position="189"/>
        <end position="207"/>
    </location>
</feature>
<reference evidence="3 4" key="1">
    <citation type="submission" date="2016-10" db="EMBL/GenBank/DDBJ databases">
        <authorList>
            <person name="de Groot N.N."/>
        </authorList>
    </citation>
    <scope>NUCLEOTIDE SEQUENCE [LARGE SCALE GENOMIC DNA]</scope>
    <source>
        <strain evidence="3 4">DSM 17074</strain>
    </source>
</reference>
<feature type="transmembrane region" description="Helical" evidence="1">
    <location>
        <begin position="119"/>
        <end position="137"/>
    </location>
</feature>